<reference evidence="2 3" key="1">
    <citation type="submission" date="2015-12" db="EMBL/GenBank/DDBJ databases">
        <title>Complete genome of Roseateles depolymerans KCTC 42856.</title>
        <authorList>
            <person name="Kim K.M."/>
        </authorList>
    </citation>
    <scope>NUCLEOTIDE SEQUENCE [LARGE SCALE GENOMIC DNA]</scope>
    <source>
        <strain evidence="2 3">KCTC 42856</strain>
    </source>
</reference>
<evidence type="ECO:0000313" key="2">
    <source>
        <dbReference type="EMBL" id="ALV07012.1"/>
    </source>
</evidence>
<accession>A0A0U3MYQ7</accession>
<protein>
    <recommendedName>
        <fullName evidence="1">Ice-binding protein C-terminal domain-containing protein</fullName>
    </recommendedName>
</protein>
<proteinExistence type="predicted"/>
<dbReference type="KEGG" id="rdp:RD2015_2546"/>
<dbReference type="InterPro" id="IPR013424">
    <property type="entry name" value="Ice-binding_C"/>
</dbReference>
<organism evidence="2 3">
    <name type="scientific">Roseateles depolymerans</name>
    <dbReference type="NCBI Taxonomy" id="76731"/>
    <lineage>
        <taxon>Bacteria</taxon>
        <taxon>Pseudomonadati</taxon>
        <taxon>Pseudomonadota</taxon>
        <taxon>Betaproteobacteria</taxon>
        <taxon>Burkholderiales</taxon>
        <taxon>Sphaerotilaceae</taxon>
        <taxon>Roseateles</taxon>
    </lineage>
</organism>
<evidence type="ECO:0000259" key="1">
    <source>
        <dbReference type="Pfam" id="PF07589"/>
    </source>
</evidence>
<name>A0A0U3MYQ7_9BURK</name>
<dbReference type="EMBL" id="CP013729">
    <property type="protein sequence ID" value="ALV07012.1"/>
    <property type="molecule type" value="Genomic_DNA"/>
</dbReference>
<dbReference type="STRING" id="76731.RD2015_2546"/>
<dbReference type="NCBIfam" id="TIGR02595">
    <property type="entry name" value="PEP_CTERM"/>
    <property type="match status" value="1"/>
</dbReference>
<dbReference type="AlphaFoldDB" id="A0A0U3MYQ7"/>
<keyword evidence="3" id="KW-1185">Reference proteome</keyword>
<dbReference type="Pfam" id="PF07589">
    <property type="entry name" value="PEP-CTERM"/>
    <property type="match status" value="1"/>
</dbReference>
<gene>
    <name evidence="2" type="ORF">RD2015_2546</name>
</gene>
<dbReference type="OrthoDB" id="583272at2"/>
<evidence type="ECO:0000313" key="3">
    <source>
        <dbReference type="Proteomes" id="UP000060699"/>
    </source>
</evidence>
<dbReference type="Proteomes" id="UP000060699">
    <property type="component" value="Chromosome"/>
</dbReference>
<dbReference type="PATRIC" id="fig|76731.3.peg.2605"/>
<dbReference type="RefSeq" id="WP_083525594.1">
    <property type="nucleotide sequence ID" value="NZ_QUMT01000002.1"/>
</dbReference>
<sequence precursor="true">MKPMITRTAQAVSLLALAAGLSTPAFAALTGDYGTSHWTTTNTAGGNGTVVATPDRVEMTSADFSLVDALPVESWLSHAITVTQDTQLSFDWHYRTDDMSSSFDVFGYTVNGVFTQLSQDGLSFLDLQGGHQSLRVSAGSTFAWSLRSQDSEGGAAVVTLDGLSAVAAVPEPSSYALMALGLGLLGWRGRRARRGS</sequence>
<feature type="domain" description="Ice-binding protein C-terminal" evidence="1">
    <location>
        <begin position="168"/>
        <end position="191"/>
    </location>
</feature>